<dbReference type="AlphaFoldDB" id="A0A512DFP7"/>
<organism evidence="3 4">
    <name type="scientific">Cellulomonas aerilata</name>
    <dbReference type="NCBI Taxonomy" id="515326"/>
    <lineage>
        <taxon>Bacteria</taxon>
        <taxon>Bacillati</taxon>
        <taxon>Actinomycetota</taxon>
        <taxon>Actinomycetes</taxon>
        <taxon>Micrococcales</taxon>
        <taxon>Cellulomonadaceae</taxon>
        <taxon>Cellulomonas</taxon>
    </lineage>
</organism>
<reference evidence="3 4" key="1">
    <citation type="submission" date="2019-07" db="EMBL/GenBank/DDBJ databases">
        <title>Whole genome shotgun sequence of Cellulomonas aerilata NBRC 106308.</title>
        <authorList>
            <person name="Hosoyama A."/>
            <person name="Uohara A."/>
            <person name="Ohji S."/>
            <person name="Ichikawa N."/>
        </authorList>
    </citation>
    <scope>NUCLEOTIDE SEQUENCE [LARGE SCALE GENOMIC DNA]</scope>
    <source>
        <strain evidence="3 4">NBRC 106308</strain>
    </source>
</reference>
<feature type="transmembrane region" description="Helical" evidence="1">
    <location>
        <begin position="76"/>
        <end position="97"/>
    </location>
</feature>
<evidence type="ECO:0000259" key="2">
    <source>
        <dbReference type="SMART" id="SM00014"/>
    </source>
</evidence>
<dbReference type="PANTHER" id="PTHR14969">
    <property type="entry name" value="SPHINGOSINE-1-PHOSPHATE PHOSPHOHYDROLASE"/>
    <property type="match status" value="1"/>
</dbReference>
<dbReference type="Proteomes" id="UP000321181">
    <property type="component" value="Unassembled WGS sequence"/>
</dbReference>
<accession>A0A512DFP7</accession>
<feature type="transmembrane region" description="Helical" evidence="1">
    <location>
        <begin position="104"/>
        <end position="128"/>
    </location>
</feature>
<dbReference type="SMART" id="SM00014">
    <property type="entry name" value="acidPPc"/>
    <property type="match status" value="1"/>
</dbReference>
<dbReference type="Pfam" id="PF01569">
    <property type="entry name" value="PAP2"/>
    <property type="match status" value="1"/>
</dbReference>
<keyword evidence="4" id="KW-1185">Reference proteome</keyword>
<feature type="transmembrane region" description="Helical" evidence="1">
    <location>
        <begin position="27"/>
        <end position="46"/>
    </location>
</feature>
<gene>
    <name evidence="3" type="ORF">CAE01nite_30100</name>
</gene>
<dbReference type="InterPro" id="IPR000326">
    <property type="entry name" value="PAP2/HPO"/>
</dbReference>
<feature type="domain" description="Phosphatidic acid phosphatase type 2/haloperoxidase" evidence="2">
    <location>
        <begin position="109"/>
        <end position="219"/>
    </location>
</feature>
<protein>
    <recommendedName>
        <fullName evidence="2">Phosphatidic acid phosphatase type 2/haloperoxidase domain-containing protein</fullName>
    </recommendedName>
</protein>
<dbReference type="PANTHER" id="PTHR14969:SF13">
    <property type="entry name" value="AT30094P"/>
    <property type="match status" value="1"/>
</dbReference>
<keyword evidence="1" id="KW-0812">Transmembrane</keyword>
<name>A0A512DFP7_9CELL</name>
<feature type="transmembrane region" description="Helical" evidence="1">
    <location>
        <begin position="148"/>
        <end position="166"/>
    </location>
</feature>
<evidence type="ECO:0000256" key="1">
    <source>
        <dbReference type="SAM" id="Phobius"/>
    </source>
</evidence>
<dbReference type="EMBL" id="BJYY01000018">
    <property type="protein sequence ID" value="GEO35285.1"/>
    <property type="molecule type" value="Genomic_DNA"/>
</dbReference>
<evidence type="ECO:0000313" key="3">
    <source>
        <dbReference type="EMBL" id="GEO35285.1"/>
    </source>
</evidence>
<keyword evidence="1" id="KW-1133">Transmembrane helix</keyword>
<proteinExistence type="predicted"/>
<feature type="transmembrane region" description="Helical" evidence="1">
    <location>
        <begin position="173"/>
        <end position="192"/>
    </location>
</feature>
<feature type="transmembrane region" description="Helical" evidence="1">
    <location>
        <begin position="204"/>
        <end position="222"/>
    </location>
</feature>
<dbReference type="SUPFAM" id="SSF48317">
    <property type="entry name" value="Acid phosphatase/Vanadium-dependent haloperoxidase"/>
    <property type="match status" value="1"/>
</dbReference>
<dbReference type="InterPro" id="IPR036938">
    <property type="entry name" value="PAP2/HPO_sf"/>
</dbReference>
<evidence type="ECO:0000313" key="4">
    <source>
        <dbReference type="Proteomes" id="UP000321181"/>
    </source>
</evidence>
<comment type="caution">
    <text evidence="3">The sequence shown here is derived from an EMBL/GenBank/DDBJ whole genome shotgun (WGS) entry which is preliminary data.</text>
</comment>
<keyword evidence="1" id="KW-0472">Membrane</keyword>
<dbReference type="OrthoDB" id="5289372at2"/>
<sequence length="235" mass="25126">MTSADRWADDGARPTARRVGRDLVRRALAPAAAWWAVVVGTGTLIVGPLGDPAGEDAAVRAMEPGRTPVLDTLTSLWSNVGATEFIIGACLAVMAVLWWRTRRWWFAIVPGIAVAVQAAVFVTAAFVVQRDRPEADALDVAPPTSSFPSGHVGASTAFYVVLAVLSRRIRRPALRWAATAACLLVPVLVAYARLYRGMHHPSDVVVGVLNGLVCAWLAWHYLRPQSAAAGGDQGR</sequence>
<dbReference type="Gene3D" id="1.20.144.10">
    <property type="entry name" value="Phosphatidic acid phosphatase type 2/haloperoxidase"/>
    <property type="match status" value="1"/>
</dbReference>
<dbReference type="CDD" id="cd03392">
    <property type="entry name" value="PAP2_like_2"/>
    <property type="match status" value="1"/>
</dbReference>
<dbReference type="RefSeq" id="WP_146906189.1">
    <property type="nucleotide sequence ID" value="NZ_BAAARM010000005.1"/>
</dbReference>